<proteinExistence type="predicted"/>
<dbReference type="Proteomes" id="UP000634476">
    <property type="component" value="Unassembled WGS sequence"/>
</dbReference>
<dbReference type="PROSITE" id="PS50887">
    <property type="entry name" value="GGDEF"/>
    <property type="match status" value="1"/>
</dbReference>
<evidence type="ECO:0000313" key="4">
    <source>
        <dbReference type="EMBL" id="GII04049.1"/>
    </source>
</evidence>
<feature type="transmembrane region" description="Helical" evidence="1">
    <location>
        <begin position="235"/>
        <end position="253"/>
    </location>
</feature>
<accession>A0A8J3T0H4</accession>
<reference evidence="4" key="1">
    <citation type="submission" date="2021-01" db="EMBL/GenBank/DDBJ databases">
        <title>Whole genome shotgun sequence of Planobispora takensis NBRC 109077.</title>
        <authorList>
            <person name="Komaki H."/>
            <person name="Tamura T."/>
        </authorList>
    </citation>
    <scope>NUCLEOTIDE SEQUENCE</scope>
    <source>
        <strain evidence="4">NBRC 109077</strain>
    </source>
</reference>
<dbReference type="Pfam" id="PF00563">
    <property type="entry name" value="EAL"/>
    <property type="match status" value="1"/>
</dbReference>
<feature type="transmembrane region" description="Helical" evidence="1">
    <location>
        <begin position="205"/>
        <end position="223"/>
    </location>
</feature>
<dbReference type="PANTHER" id="PTHR44757">
    <property type="entry name" value="DIGUANYLATE CYCLASE DGCP"/>
    <property type="match status" value="1"/>
</dbReference>
<dbReference type="InterPro" id="IPR052155">
    <property type="entry name" value="Biofilm_reg_signaling"/>
</dbReference>
<dbReference type="CDD" id="cd01949">
    <property type="entry name" value="GGDEF"/>
    <property type="match status" value="1"/>
</dbReference>
<feature type="transmembrane region" description="Helical" evidence="1">
    <location>
        <begin position="143"/>
        <end position="166"/>
    </location>
</feature>
<feature type="transmembrane region" description="Helical" evidence="1">
    <location>
        <begin position="307"/>
        <end position="331"/>
    </location>
</feature>
<sequence>MMSRWESAALVPAGSRRRLARDAWMLCLLAGAALAAVMPLLMRMSPVLEVAAWSTVQGTAALAVVTATGRHGLSGLWPWRLMRLGVVIIWLSTTLAWGVGWVGLHSEVSLAVHNVGKLVAYGLSLVALIMLSLRSSAGRGAALLDAGLITVGAAMPMWTFVIGPAIDRSPHIGADLLFALALPVIDLFFIGLVMRLALDNGRAPWLMLLSGAYGAMFLADGAHLMSEAAGHPDSALSTIGWMAWSVLIAAAALHPSLATAARLQDPVATSRVRVTLFLVMALFSPLACVIGQMGLGLGTAARPHDAFALIGLTVLLAVLLVARLSVVARLAEEHQRNLTRTASQDPLTGLANRGLLGEALQQAIAGTAPGASPPALLLLDLDGFKDVNDSFGHPIGDGLLVQVATRLRALNVNQRMLARLGGDEFALVLPGAPVEEALTTARRILTVLRAPYRLAGHEMHLSASIGVLAGVPVDSPTEALRDADLALYAAKHAGKDQLVLFHPDLRKDRLERTRLTLGLRQAVTQRELTLVYQPVVDLGSGEIHKVEALVRWNPAGSRPVPPDVFIPIAEDSGQIVAIGTWVLEQACADARRWYESHGIAVTVNVSGRQLREPDFAEKVTDILARYGLPEQALVLEITESMLLATTPAETTRIIAALTGLREHGVRIALDDFGTGYSSLSYLRTLPVDILKIDKSFTPAPQHPDYERMRVFTKAITELSAGLGLQTVIEGVETQEQAVLLQQLGCLLAQGYLFSPPVGAAQIDALLDQEPRRQVA</sequence>
<feature type="transmembrane region" description="Helical" evidence="1">
    <location>
        <begin position="172"/>
        <end position="193"/>
    </location>
</feature>
<protein>
    <recommendedName>
        <fullName evidence="6">Diguanylate cyclase/phosphodiesterase</fullName>
    </recommendedName>
</protein>
<dbReference type="SMART" id="SM00052">
    <property type="entry name" value="EAL"/>
    <property type="match status" value="1"/>
</dbReference>
<dbReference type="PROSITE" id="PS50883">
    <property type="entry name" value="EAL"/>
    <property type="match status" value="1"/>
</dbReference>
<feature type="transmembrane region" description="Helical" evidence="1">
    <location>
        <begin position="23"/>
        <end position="44"/>
    </location>
</feature>
<dbReference type="InterPro" id="IPR000160">
    <property type="entry name" value="GGDEF_dom"/>
</dbReference>
<dbReference type="RefSeq" id="WP_203878319.1">
    <property type="nucleotide sequence ID" value="NZ_BOOK01000046.1"/>
</dbReference>
<dbReference type="Pfam" id="PF00990">
    <property type="entry name" value="GGDEF"/>
    <property type="match status" value="1"/>
</dbReference>
<evidence type="ECO:0000259" key="2">
    <source>
        <dbReference type="PROSITE" id="PS50883"/>
    </source>
</evidence>
<feature type="transmembrane region" description="Helical" evidence="1">
    <location>
        <begin position="274"/>
        <end position="295"/>
    </location>
</feature>
<dbReference type="CDD" id="cd01948">
    <property type="entry name" value="EAL"/>
    <property type="match status" value="1"/>
</dbReference>
<feature type="domain" description="GGDEF" evidence="3">
    <location>
        <begin position="372"/>
        <end position="503"/>
    </location>
</feature>
<dbReference type="InterPro" id="IPR043128">
    <property type="entry name" value="Rev_trsase/Diguanyl_cyclase"/>
</dbReference>
<dbReference type="InterPro" id="IPR035919">
    <property type="entry name" value="EAL_sf"/>
</dbReference>
<evidence type="ECO:0000259" key="3">
    <source>
        <dbReference type="PROSITE" id="PS50887"/>
    </source>
</evidence>
<dbReference type="InterPro" id="IPR029787">
    <property type="entry name" value="Nucleotide_cyclase"/>
</dbReference>
<feature type="transmembrane region" description="Helical" evidence="1">
    <location>
        <begin position="110"/>
        <end position="131"/>
    </location>
</feature>
<dbReference type="PANTHER" id="PTHR44757:SF2">
    <property type="entry name" value="BIOFILM ARCHITECTURE MAINTENANCE PROTEIN MBAA"/>
    <property type="match status" value="1"/>
</dbReference>
<comment type="caution">
    <text evidence="4">The sequence shown here is derived from an EMBL/GenBank/DDBJ whole genome shotgun (WGS) entry which is preliminary data.</text>
</comment>
<keyword evidence="1" id="KW-0472">Membrane</keyword>
<dbReference type="Gene3D" id="3.20.20.450">
    <property type="entry name" value="EAL domain"/>
    <property type="match status" value="1"/>
</dbReference>
<feature type="transmembrane region" description="Helical" evidence="1">
    <location>
        <begin position="50"/>
        <end position="69"/>
    </location>
</feature>
<evidence type="ECO:0000256" key="1">
    <source>
        <dbReference type="SAM" id="Phobius"/>
    </source>
</evidence>
<dbReference type="InterPro" id="IPR001633">
    <property type="entry name" value="EAL_dom"/>
</dbReference>
<dbReference type="SUPFAM" id="SSF141868">
    <property type="entry name" value="EAL domain-like"/>
    <property type="match status" value="1"/>
</dbReference>
<dbReference type="SMART" id="SM00267">
    <property type="entry name" value="GGDEF"/>
    <property type="match status" value="1"/>
</dbReference>
<dbReference type="AlphaFoldDB" id="A0A8J3T0H4"/>
<gene>
    <name evidence="4" type="ORF">Pta02_60570</name>
</gene>
<keyword evidence="5" id="KW-1185">Reference proteome</keyword>
<dbReference type="EMBL" id="BOOK01000046">
    <property type="protein sequence ID" value="GII04049.1"/>
    <property type="molecule type" value="Genomic_DNA"/>
</dbReference>
<feature type="domain" description="EAL" evidence="2">
    <location>
        <begin position="512"/>
        <end position="770"/>
    </location>
</feature>
<dbReference type="SUPFAM" id="SSF55073">
    <property type="entry name" value="Nucleotide cyclase"/>
    <property type="match status" value="1"/>
</dbReference>
<organism evidence="4 5">
    <name type="scientific">Planobispora takensis</name>
    <dbReference type="NCBI Taxonomy" id="1367882"/>
    <lineage>
        <taxon>Bacteria</taxon>
        <taxon>Bacillati</taxon>
        <taxon>Actinomycetota</taxon>
        <taxon>Actinomycetes</taxon>
        <taxon>Streptosporangiales</taxon>
        <taxon>Streptosporangiaceae</taxon>
        <taxon>Planobispora</taxon>
    </lineage>
</organism>
<dbReference type="NCBIfam" id="TIGR00254">
    <property type="entry name" value="GGDEF"/>
    <property type="match status" value="1"/>
</dbReference>
<name>A0A8J3T0H4_9ACTN</name>
<evidence type="ECO:0008006" key="6">
    <source>
        <dbReference type="Google" id="ProtNLM"/>
    </source>
</evidence>
<keyword evidence="1" id="KW-1133">Transmembrane helix</keyword>
<feature type="transmembrane region" description="Helical" evidence="1">
    <location>
        <begin position="81"/>
        <end position="104"/>
    </location>
</feature>
<keyword evidence="1" id="KW-0812">Transmembrane</keyword>
<evidence type="ECO:0000313" key="5">
    <source>
        <dbReference type="Proteomes" id="UP000634476"/>
    </source>
</evidence>
<dbReference type="Gene3D" id="3.30.70.270">
    <property type="match status" value="1"/>
</dbReference>